<evidence type="ECO:0000259" key="4">
    <source>
        <dbReference type="SMART" id="SM00382"/>
    </source>
</evidence>
<protein>
    <submittedName>
        <fullName evidence="5">YifB family Mg chelatase-like AAA ATPase</fullName>
    </submittedName>
</protein>
<dbReference type="InterPro" id="IPR025158">
    <property type="entry name" value="Mg_chelat-rel_C"/>
</dbReference>
<dbReference type="Pfam" id="PF01078">
    <property type="entry name" value="Mg_chelatase"/>
    <property type="match status" value="1"/>
</dbReference>
<dbReference type="PRINTS" id="PR01657">
    <property type="entry name" value="MCMFAMILY"/>
</dbReference>
<dbReference type="SUPFAM" id="SSF52540">
    <property type="entry name" value="P-loop containing nucleoside triphosphate hydrolases"/>
    <property type="match status" value="1"/>
</dbReference>
<dbReference type="InterPro" id="IPR014721">
    <property type="entry name" value="Ribsml_uS5_D2-typ_fold_subgr"/>
</dbReference>
<feature type="domain" description="AAA+ ATPase" evidence="4">
    <location>
        <begin position="211"/>
        <end position="394"/>
    </location>
</feature>
<keyword evidence="2" id="KW-0547">Nucleotide-binding</keyword>
<dbReference type="InterPro" id="IPR004482">
    <property type="entry name" value="Mg_chelat-rel"/>
</dbReference>
<dbReference type="Gene3D" id="3.40.50.300">
    <property type="entry name" value="P-loop containing nucleotide triphosphate hydrolases"/>
    <property type="match status" value="1"/>
</dbReference>
<evidence type="ECO:0000313" key="6">
    <source>
        <dbReference type="Proteomes" id="UP001060164"/>
    </source>
</evidence>
<dbReference type="Gene3D" id="3.30.230.10">
    <property type="match status" value="1"/>
</dbReference>
<evidence type="ECO:0000256" key="2">
    <source>
        <dbReference type="ARBA" id="ARBA00022741"/>
    </source>
</evidence>
<dbReference type="NCBIfam" id="TIGR00368">
    <property type="entry name" value="YifB family Mg chelatase-like AAA ATPase"/>
    <property type="match status" value="1"/>
</dbReference>
<dbReference type="SUPFAM" id="SSF54211">
    <property type="entry name" value="Ribosomal protein S5 domain 2-like"/>
    <property type="match status" value="1"/>
</dbReference>
<dbReference type="InterPro" id="IPR001208">
    <property type="entry name" value="MCM_dom"/>
</dbReference>
<dbReference type="InterPro" id="IPR000523">
    <property type="entry name" value="Mg_chelatse_chII-like_cat_dom"/>
</dbReference>
<keyword evidence="3" id="KW-0067">ATP-binding</keyword>
<accession>A0ABY5VEU3</accession>
<dbReference type="EMBL" id="CP102290">
    <property type="protein sequence ID" value="UWP58909.1"/>
    <property type="molecule type" value="Genomic_DNA"/>
</dbReference>
<dbReference type="InterPro" id="IPR027417">
    <property type="entry name" value="P-loop_NTPase"/>
</dbReference>
<dbReference type="Pfam" id="PF13541">
    <property type="entry name" value="ChlI"/>
    <property type="match status" value="1"/>
</dbReference>
<dbReference type="SMART" id="SM00382">
    <property type="entry name" value="AAA"/>
    <property type="match status" value="1"/>
</dbReference>
<comment type="similarity">
    <text evidence="1">Belongs to the Mg-chelatase subunits D/I family. ComM subfamily.</text>
</comment>
<evidence type="ECO:0000256" key="1">
    <source>
        <dbReference type="ARBA" id="ARBA00006354"/>
    </source>
</evidence>
<evidence type="ECO:0000313" key="5">
    <source>
        <dbReference type="EMBL" id="UWP58909.1"/>
    </source>
</evidence>
<dbReference type="InterPro" id="IPR020568">
    <property type="entry name" value="Ribosomal_Su5_D2-typ_SF"/>
</dbReference>
<dbReference type="Proteomes" id="UP001060164">
    <property type="component" value="Chromosome"/>
</dbReference>
<sequence length="511" mass="55965">MFSSVISAAIWGVEARKVYVEADVSSGLPCFSIVGYATAQVKEAQERVRTALRNAGLMIPPKRVTINLAPADLRKEGNGFDLPVAAAILLAVGRIPPDSMQGVLVMGELGLDGCIRGANGILPAVLSAKKEGCHTCLVPAVNQAEGSIVEGIRVIGLSSLEEFLAFACYGTLPAQGKNFREMQEEPYEELDYAQISGQEEVKRAVLLAASGFHNLLLCGQPGSGKTMIAKRMPSILPPMSREESLEVMKIHSIAGTLPEGGIVQKRPFRAPHHTVSPQALAGGGRIPTPGEVTLAHHGVLFLDELAEMPRKSIEILRQPLEEREITIARLNGTFRFPASFLLLAAMNPCPCGCYPDLNRCSCTESEIHRYRSRISKPLMERIDLCAEVPLVSYRDLKGDGSCLGSAGMRREVMRVHEIQKKRYQNSKIRFNAQLDAEGIRRFCPVDEEAEILLGQAFQCMRLSVRAYHQIIKVARTAADLEESGVIRKKHISEAVCYRSLDEKSGGYESER</sequence>
<dbReference type="InterPro" id="IPR045006">
    <property type="entry name" value="CHLI-like"/>
</dbReference>
<reference evidence="5" key="1">
    <citation type="journal article" date="2022" name="Cell">
        <title>Design, construction, and in vivo augmentation of a complex gut microbiome.</title>
        <authorList>
            <person name="Cheng A.G."/>
            <person name="Ho P.Y."/>
            <person name="Aranda-Diaz A."/>
            <person name="Jain S."/>
            <person name="Yu F.B."/>
            <person name="Meng X."/>
            <person name="Wang M."/>
            <person name="Iakiviak M."/>
            <person name="Nagashima K."/>
            <person name="Zhao A."/>
            <person name="Murugkar P."/>
            <person name="Patil A."/>
            <person name="Atabakhsh K."/>
            <person name="Weakley A."/>
            <person name="Yan J."/>
            <person name="Brumbaugh A.R."/>
            <person name="Higginbottom S."/>
            <person name="Dimas A."/>
            <person name="Shiver A.L."/>
            <person name="Deutschbauer A."/>
            <person name="Neff N."/>
            <person name="Sonnenburg J.L."/>
            <person name="Huang K.C."/>
            <person name="Fischbach M.A."/>
        </authorList>
    </citation>
    <scope>NUCLEOTIDE SEQUENCE</scope>
    <source>
        <strain evidence="5">DSM 19829</strain>
    </source>
</reference>
<evidence type="ECO:0000256" key="3">
    <source>
        <dbReference type="ARBA" id="ARBA00022840"/>
    </source>
</evidence>
<keyword evidence="6" id="KW-1185">Reference proteome</keyword>
<name>A0ABY5VEU3_9FIRM</name>
<organism evidence="5 6">
    <name type="scientific">Ruminococcus gauvreauii</name>
    <dbReference type="NCBI Taxonomy" id="438033"/>
    <lineage>
        <taxon>Bacteria</taxon>
        <taxon>Bacillati</taxon>
        <taxon>Bacillota</taxon>
        <taxon>Clostridia</taxon>
        <taxon>Eubacteriales</taxon>
        <taxon>Oscillospiraceae</taxon>
        <taxon>Ruminococcus</taxon>
    </lineage>
</organism>
<gene>
    <name evidence="5" type="ORF">NQ502_16270</name>
</gene>
<dbReference type="Pfam" id="PF13335">
    <property type="entry name" value="Mg_chelatase_C"/>
    <property type="match status" value="1"/>
</dbReference>
<proteinExistence type="inferred from homology"/>
<dbReference type="PANTHER" id="PTHR32039">
    <property type="entry name" value="MAGNESIUM-CHELATASE SUBUNIT CHLI"/>
    <property type="match status" value="1"/>
</dbReference>
<dbReference type="RefSeq" id="WP_028527341.1">
    <property type="nucleotide sequence ID" value="NZ_CABLBR010000001.1"/>
</dbReference>
<dbReference type="InterPro" id="IPR003593">
    <property type="entry name" value="AAA+_ATPase"/>
</dbReference>
<dbReference type="PANTHER" id="PTHR32039:SF7">
    <property type="entry name" value="COMPETENCE PROTEIN COMM"/>
    <property type="match status" value="1"/>
</dbReference>